<dbReference type="PROSITE" id="PS50104">
    <property type="entry name" value="TIR"/>
    <property type="match status" value="1"/>
</dbReference>
<dbReference type="InterPro" id="IPR016024">
    <property type="entry name" value="ARM-type_fold"/>
</dbReference>
<dbReference type="SUPFAM" id="SSF48371">
    <property type="entry name" value="ARM repeat"/>
    <property type="match status" value="1"/>
</dbReference>
<dbReference type="Pfam" id="PF03224">
    <property type="entry name" value="V-ATPase_H_N"/>
    <property type="match status" value="1"/>
</dbReference>
<reference evidence="3 4" key="1">
    <citation type="submission" date="2018-04" db="EMBL/GenBank/DDBJ databases">
        <title>The genome of golden apple snail Pomacea canaliculata provides insight into stress tolerance and invasive adaptation.</title>
        <authorList>
            <person name="Liu C."/>
            <person name="Liu B."/>
            <person name="Ren Y."/>
            <person name="Zhang Y."/>
            <person name="Wang H."/>
            <person name="Li S."/>
            <person name="Jiang F."/>
            <person name="Yin L."/>
            <person name="Zhang G."/>
            <person name="Qian W."/>
            <person name="Fan W."/>
        </authorList>
    </citation>
    <scope>NUCLEOTIDE SEQUENCE [LARGE SCALE GENOMIC DNA]</scope>
    <source>
        <strain evidence="3">SZHN2017</strain>
        <tissue evidence="3">Muscle</tissue>
    </source>
</reference>
<evidence type="ECO:0000256" key="1">
    <source>
        <dbReference type="SAM" id="MobiDB-lite"/>
    </source>
</evidence>
<dbReference type="Pfam" id="PF13676">
    <property type="entry name" value="TIR_2"/>
    <property type="match status" value="1"/>
</dbReference>
<evidence type="ECO:0000313" key="4">
    <source>
        <dbReference type="Proteomes" id="UP000245119"/>
    </source>
</evidence>
<evidence type="ECO:0000313" key="3">
    <source>
        <dbReference type="EMBL" id="PVD32003.1"/>
    </source>
</evidence>
<dbReference type="STRING" id="400727.A0A2T7PF18"/>
<proteinExistence type="predicted"/>
<dbReference type="PANTHER" id="PTHR46270">
    <property type="entry name" value="ARMADILLO-TYPE FOLD-RELATED"/>
    <property type="match status" value="1"/>
</dbReference>
<dbReference type="Gene3D" id="3.40.50.10140">
    <property type="entry name" value="Toll/interleukin-1 receptor homology (TIR) domain"/>
    <property type="match status" value="1"/>
</dbReference>
<dbReference type="Gene3D" id="1.25.10.10">
    <property type="entry name" value="Leucine-rich Repeat Variant"/>
    <property type="match status" value="1"/>
</dbReference>
<dbReference type="GO" id="GO:0007165">
    <property type="term" value="P:signal transduction"/>
    <property type="evidence" value="ECO:0007669"/>
    <property type="project" value="InterPro"/>
</dbReference>
<accession>A0A2T7PF18</accession>
<evidence type="ECO:0000259" key="2">
    <source>
        <dbReference type="PROSITE" id="PS50104"/>
    </source>
</evidence>
<dbReference type="InterPro" id="IPR011989">
    <property type="entry name" value="ARM-like"/>
</dbReference>
<dbReference type="InterPro" id="IPR035897">
    <property type="entry name" value="Toll_tir_struct_dom_sf"/>
</dbReference>
<keyword evidence="4" id="KW-1185">Reference proteome</keyword>
<comment type="caution">
    <text evidence="3">The sequence shown here is derived from an EMBL/GenBank/DDBJ whole genome shotgun (WGS) entry which is preliminary data.</text>
</comment>
<gene>
    <name evidence="3" type="ORF">C0Q70_07429</name>
</gene>
<feature type="domain" description="TIR" evidence="2">
    <location>
        <begin position="626"/>
        <end position="757"/>
    </location>
</feature>
<dbReference type="PANTHER" id="PTHR46270:SF2">
    <property type="entry name" value="TIR DOMAIN-CONTAINING PROTEIN"/>
    <property type="match status" value="1"/>
</dbReference>
<dbReference type="GO" id="GO:0000221">
    <property type="term" value="C:vacuolar proton-transporting V-type ATPase, V1 domain"/>
    <property type="evidence" value="ECO:0007669"/>
    <property type="project" value="InterPro"/>
</dbReference>
<organism evidence="3 4">
    <name type="scientific">Pomacea canaliculata</name>
    <name type="common">Golden apple snail</name>
    <dbReference type="NCBI Taxonomy" id="400727"/>
    <lineage>
        <taxon>Eukaryota</taxon>
        <taxon>Metazoa</taxon>
        <taxon>Spiralia</taxon>
        <taxon>Lophotrochozoa</taxon>
        <taxon>Mollusca</taxon>
        <taxon>Gastropoda</taxon>
        <taxon>Caenogastropoda</taxon>
        <taxon>Architaenioglossa</taxon>
        <taxon>Ampullarioidea</taxon>
        <taxon>Ampullariidae</taxon>
        <taxon>Pomacea</taxon>
    </lineage>
</organism>
<dbReference type="OrthoDB" id="2148946at2759"/>
<protein>
    <recommendedName>
        <fullName evidence="2">TIR domain-containing protein</fullName>
    </recommendedName>
</protein>
<dbReference type="EMBL" id="PZQS01000004">
    <property type="protein sequence ID" value="PVD32003.1"/>
    <property type="molecule type" value="Genomic_DNA"/>
</dbReference>
<dbReference type="GO" id="GO:0046961">
    <property type="term" value="F:proton-transporting ATPase activity, rotational mechanism"/>
    <property type="evidence" value="ECO:0007669"/>
    <property type="project" value="InterPro"/>
</dbReference>
<dbReference type="InterPro" id="IPR000157">
    <property type="entry name" value="TIR_dom"/>
</dbReference>
<dbReference type="AlphaFoldDB" id="A0A2T7PF18"/>
<sequence length="812" mass="91510">MTHTLKLIDWVSASHDAPSLNAAGSTSVAVFEQRSGRTRQKKWKTELERTARLMAANVHKTWSGLQSLRAKKHSGGPAVQQPLGQNQNCQHVSLPPVLFSQKLTEHNCKLTLNNENGKLSNNHQMTTQINNGFYPKTFSGNGSDIALPKIQRLEGSSLQTHDGSLMSKREKESQSSETAATSVSVASVSPVISAAARPENYVANTVEQFGTDMISAISETDLGNKPASIIMNKQAENAETKDVKEQKYTTGHDQEAHMDLSFLENYNKTSSIIKFDDEGHYTQEFRNQLLSIRQSYFQLKNPDVSITTARRRRAGQLLADSGSVQVLCDVVGEGLQWRRYAAEDSTIISEWWNPLNNAFTTVFNFMDCCPEVSFVARDQEQFVSVLLQKLKEWYQPHVEGTLIKVEIQSLLPWSLGSIHNMAMYPENVSKLQKLHASEVLLPYLNSTSDRFKLSAVAAIADIATEAEADQLATSPDLVQFLLKRLKNAFVSNIRRHDGWSVSEIVKTIRQLARNDANKRLLVKEGALPLLTQGLKSAYQNEQEISYEAIWVLSFDKENISEIMKEKDLVDEVVTLYKEGANSKTCQKACRGILWQVRHELVKDENHACIVIWQHLDMTPVGNTLDPQSHVMISYQWADQETVKQIRDHLRSHGIKVWMDIDDMGGSTLQAMAEAVEKAFVIVCCMSQKYKDSPNCRAEAEYAFQKHKRIIPLIMERSYKPDGWLGMILGAKLFYDFSGKYSFESRLEQLIKAVQKHVGNVTEEPESFKQLSPEMSADLAPEFFYNTLEKKLHIETLSGLISFTNALDDLSSF</sequence>
<name>A0A2T7PF18_POMCA</name>
<feature type="region of interest" description="Disordered" evidence="1">
    <location>
        <begin position="157"/>
        <end position="183"/>
    </location>
</feature>
<dbReference type="SUPFAM" id="SSF52200">
    <property type="entry name" value="Toll/Interleukin receptor TIR domain"/>
    <property type="match status" value="1"/>
</dbReference>
<dbReference type="Proteomes" id="UP000245119">
    <property type="component" value="Linkage Group LG4"/>
</dbReference>
<dbReference type="InterPro" id="IPR004908">
    <property type="entry name" value="ATPase_V1-cplx_hsu"/>
</dbReference>